<dbReference type="Proteomes" id="UP000270094">
    <property type="component" value="Unassembled WGS sequence"/>
</dbReference>
<name>A0A3P7JEX5_STRVU</name>
<reference evidence="2 3" key="1">
    <citation type="submission" date="2018-11" db="EMBL/GenBank/DDBJ databases">
        <authorList>
            <consortium name="Pathogen Informatics"/>
        </authorList>
    </citation>
    <scope>NUCLEOTIDE SEQUENCE [LARGE SCALE GENOMIC DNA]</scope>
</reference>
<gene>
    <name evidence="2" type="ORF">SVUK_LOCUS14271</name>
</gene>
<dbReference type="EMBL" id="UYYB01104549">
    <property type="protein sequence ID" value="VDM79273.1"/>
    <property type="molecule type" value="Genomic_DNA"/>
</dbReference>
<dbReference type="AlphaFoldDB" id="A0A3P7JEX5"/>
<keyword evidence="3" id="KW-1185">Reference proteome</keyword>
<evidence type="ECO:0000313" key="2">
    <source>
        <dbReference type="EMBL" id="VDM79273.1"/>
    </source>
</evidence>
<feature type="compositionally biased region" description="Basic and acidic residues" evidence="1">
    <location>
        <begin position="186"/>
        <end position="198"/>
    </location>
</feature>
<feature type="region of interest" description="Disordered" evidence="1">
    <location>
        <begin position="131"/>
        <end position="198"/>
    </location>
</feature>
<feature type="compositionally biased region" description="Polar residues" evidence="1">
    <location>
        <begin position="172"/>
        <end position="185"/>
    </location>
</feature>
<feature type="region of interest" description="Disordered" evidence="1">
    <location>
        <begin position="44"/>
        <end position="72"/>
    </location>
</feature>
<accession>A0A3P7JEX5</accession>
<proteinExistence type="predicted"/>
<sequence length="254" mass="27870">MRRRVKRWKSAPSRPHNKVGDAAVLYKTLKVKLVEDEDKSRIEDFDLFPPTCSSSEDHDRISPPNEPTFKIQEPSDDFVRFRGNSLGSAVRELSPRREIQLNHISYNGPEKSADAPILSALPPRAPIRNGIATASLRSRPPPPPYTAGGRQKPPPYPGRNTATSNSSACSTPLPSSFVPQSASTPKSDKGSPVKECDRPVVAEGEKRTFVREKSEFCNFGPSIIKPSKSHPAHGAVAHHAANLGKRNIICQRAQ</sequence>
<evidence type="ECO:0000313" key="3">
    <source>
        <dbReference type="Proteomes" id="UP000270094"/>
    </source>
</evidence>
<protein>
    <submittedName>
        <fullName evidence="2">Uncharacterized protein</fullName>
    </submittedName>
</protein>
<feature type="compositionally biased region" description="Low complexity" evidence="1">
    <location>
        <begin position="160"/>
        <end position="171"/>
    </location>
</feature>
<evidence type="ECO:0000256" key="1">
    <source>
        <dbReference type="SAM" id="MobiDB-lite"/>
    </source>
</evidence>
<organism evidence="2 3">
    <name type="scientific">Strongylus vulgaris</name>
    <name type="common">Blood worm</name>
    <dbReference type="NCBI Taxonomy" id="40348"/>
    <lineage>
        <taxon>Eukaryota</taxon>
        <taxon>Metazoa</taxon>
        <taxon>Ecdysozoa</taxon>
        <taxon>Nematoda</taxon>
        <taxon>Chromadorea</taxon>
        <taxon>Rhabditida</taxon>
        <taxon>Rhabditina</taxon>
        <taxon>Rhabditomorpha</taxon>
        <taxon>Strongyloidea</taxon>
        <taxon>Strongylidae</taxon>
        <taxon>Strongylus</taxon>
    </lineage>
</organism>
<dbReference type="OrthoDB" id="10254988at2759"/>